<dbReference type="InterPro" id="IPR027944">
    <property type="entry name" value="SEO_C"/>
</dbReference>
<name>A0A2G5E709_AQUCA</name>
<keyword evidence="4" id="KW-1185">Reference proteome</keyword>
<reference evidence="3 4" key="1">
    <citation type="submission" date="2017-09" db="EMBL/GenBank/DDBJ databases">
        <title>WGS assembly of Aquilegia coerulea Goldsmith.</title>
        <authorList>
            <person name="Hodges S."/>
            <person name="Kramer E."/>
            <person name="Nordborg M."/>
            <person name="Tomkins J."/>
            <person name="Borevitz J."/>
            <person name="Derieg N."/>
            <person name="Yan J."/>
            <person name="Mihaltcheva S."/>
            <person name="Hayes R.D."/>
            <person name="Rokhsar D."/>
        </authorList>
    </citation>
    <scope>NUCLEOTIDE SEQUENCE [LARGE SCALE GENOMIC DNA]</scope>
    <source>
        <strain evidence="4">cv. Goldsmith</strain>
    </source>
</reference>
<dbReference type="InParanoid" id="A0A2G5E709"/>
<evidence type="ECO:0008006" key="5">
    <source>
        <dbReference type="Google" id="ProtNLM"/>
    </source>
</evidence>
<protein>
    <recommendedName>
        <fullName evidence="5">Sieve element occlusion C-terminal domain-containing protein</fullName>
    </recommendedName>
</protein>
<accession>A0A2G5E709</accession>
<dbReference type="GO" id="GO:0010088">
    <property type="term" value="P:phloem development"/>
    <property type="evidence" value="ECO:0007669"/>
    <property type="project" value="InterPro"/>
</dbReference>
<evidence type="ECO:0000259" key="1">
    <source>
        <dbReference type="Pfam" id="PF14576"/>
    </source>
</evidence>
<feature type="non-terminal residue" evidence="3">
    <location>
        <position position="1"/>
    </location>
</feature>
<dbReference type="Proteomes" id="UP000230069">
    <property type="component" value="Unassembled WGS sequence"/>
</dbReference>
<gene>
    <name evidence="3" type="ORF">AQUCO_01100406v1</name>
</gene>
<dbReference type="Pfam" id="PF14577">
    <property type="entry name" value="SEO_C"/>
    <property type="match status" value="1"/>
</dbReference>
<dbReference type="OrthoDB" id="1843084at2759"/>
<dbReference type="PANTHER" id="PTHR33232:SF20">
    <property type="entry name" value="PROTEIN SIEVE ELEMENT OCCLUSION B-LIKE"/>
    <property type="match status" value="1"/>
</dbReference>
<dbReference type="InterPro" id="IPR027942">
    <property type="entry name" value="SEO_N"/>
</dbReference>
<feature type="domain" description="Sieve element occlusion C-terminal" evidence="2">
    <location>
        <begin position="434"/>
        <end position="661"/>
    </location>
</feature>
<dbReference type="EMBL" id="KZ305028">
    <property type="protein sequence ID" value="PIA51525.1"/>
    <property type="molecule type" value="Genomic_DNA"/>
</dbReference>
<proteinExistence type="predicted"/>
<dbReference type="Pfam" id="PF14576">
    <property type="entry name" value="SEO_N"/>
    <property type="match status" value="1"/>
</dbReference>
<dbReference type="InterPro" id="IPR039299">
    <property type="entry name" value="SEOA"/>
</dbReference>
<organism evidence="3 4">
    <name type="scientific">Aquilegia coerulea</name>
    <name type="common">Rocky mountain columbine</name>
    <dbReference type="NCBI Taxonomy" id="218851"/>
    <lineage>
        <taxon>Eukaryota</taxon>
        <taxon>Viridiplantae</taxon>
        <taxon>Streptophyta</taxon>
        <taxon>Embryophyta</taxon>
        <taxon>Tracheophyta</taxon>
        <taxon>Spermatophyta</taxon>
        <taxon>Magnoliopsida</taxon>
        <taxon>Ranunculales</taxon>
        <taxon>Ranunculaceae</taxon>
        <taxon>Thalictroideae</taxon>
        <taxon>Aquilegia</taxon>
    </lineage>
</organism>
<feature type="domain" description="Sieve element occlusion N-terminal" evidence="1">
    <location>
        <begin position="32"/>
        <end position="261"/>
    </location>
</feature>
<evidence type="ECO:0000313" key="3">
    <source>
        <dbReference type="EMBL" id="PIA51525.1"/>
    </source>
</evidence>
<dbReference type="AlphaFoldDB" id="A0A2G5E709"/>
<evidence type="ECO:0000259" key="2">
    <source>
        <dbReference type="Pfam" id="PF14577"/>
    </source>
</evidence>
<evidence type="ECO:0000313" key="4">
    <source>
        <dbReference type="Proteomes" id="UP000230069"/>
    </source>
</evidence>
<dbReference type="STRING" id="218851.A0A2G5E709"/>
<dbReference type="PANTHER" id="PTHR33232">
    <property type="entry name" value="PROTEIN SIEVE ELEMENT OCCLUSION B-LIKE"/>
    <property type="match status" value="1"/>
</dbReference>
<sequence length="663" mass="75886">IIPSRCHPSVLFYMAASSSATTTFPLQSEMIIPDTFTSDDYNFNVKPLLEIVENILQHSILNSAQGEYSHGGVKESMADDDTVRFVLYDIQKIGHEVLFNGEDESMLNEIHKILSTYAWGAKPVLALAAFAMTYGNFWLTVQMHSTNPLAYSVAVLKGILNISNLSTTVLKSWFDNLNDAIKAMIEFYDFPSELITSEDSSLHSEAESISHTGVNWIIKAVVACATHFNSLFGRSYQLLINTKSYGDTEEKKCNQLHQLLLQLLGKETTQANNTKVLSILIPLKDDNPPLIHASTNTRVGVEVLRRKTVMLLLSDLDITEEELIILRQIYNDAYLEKSERPYEMVWLPIVDNSTEWTDAKQERFNRLQSLMPWFSVHHPSLIDPNVIEFIKEQWHFDRKPLIVVLNPQGSLICPNAMHMIWIWGIASFPFSRKREEDLWNEEKWTIEFLVDGIDQSILTWLAGGNYICLYGGDDINWIRKFTSTMRDVAHEAQVHLEMVYVGTSKNKEQVKKNMTTISIEKLSHCWEDPVSIWFFWLRLKSMWYSKIRHKQTVEDDAMMRGIVTMLTFDSSNGWAVIGKRTGGMALVPGWKILETLIKFDEWKDNIAGERFVEALIKATGSNKIQEHCLKLVLPKIPGKMHDVSCSECGNPMEKYILYECCDK</sequence>